<dbReference type="RefSeq" id="WP_188724674.1">
    <property type="nucleotide sequence ID" value="NZ_BMJD01000003.1"/>
</dbReference>
<evidence type="ECO:0000313" key="1">
    <source>
        <dbReference type="EMBL" id="GGB32278.1"/>
    </source>
</evidence>
<name>A0A9W5TV99_9BACI</name>
<dbReference type="Proteomes" id="UP000621492">
    <property type="component" value="Unassembled WGS sequence"/>
</dbReference>
<dbReference type="EMBL" id="BMJD01000003">
    <property type="protein sequence ID" value="GGB32278.1"/>
    <property type="molecule type" value="Genomic_DNA"/>
</dbReference>
<proteinExistence type="predicted"/>
<keyword evidence="2" id="KW-1185">Reference proteome</keyword>
<protein>
    <submittedName>
        <fullName evidence="1">Uncharacterized protein</fullName>
    </submittedName>
</protein>
<dbReference type="AlphaFoldDB" id="A0A9W5TV99"/>
<reference evidence="1" key="1">
    <citation type="journal article" date="2014" name="Int. J. Syst. Evol. Microbiol.">
        <title>Complete genome sequence of Corynebacterium casei LMG S-19264T (=DSM 44701T), isolated from a smear-ripened cheese.</title>
        <authorList>
            <consortium name="US DOE Joint Genome Institute (JGI-PGF)"/>
            <person name="Walter F."/>
            <person name="Albersmeier A."/>
            <person name="Kalinowski J."/>
            <person name="Ruckert C."/>
        </authorList>
    </citation>
    <scope>NUCLEOTIDE SEQUENCE</scope>
    <source>
        <strain evidence="1">CGMCC 1.15454</strain>
    </source>
</reference>
<comment type="caution">
    <text evidence="1">The sequence shown here is derived from an EMBL/GenBank/DDBJ whole genome shotgun (WGS) entry which is preliminary data.</text>
</comment>
<sequence>MLIIHKPEVLTDKDMGIIRALLEIGDKKDFVWFSVPKQYKDYLTYERGDAFLVGLLLLAMKQGHDIKLHFPISERLYYTLTNYLIKALTIAMPQLTQISIIHNGLESAPIKTIGAVGTGFSAGVDSFCTAYEHLMDECPESLKLTHFTFHNAGSNGDFGGEDARTLFQERLKLVTPFCNEKEMDMIPIDSNISEVLNMDYVPSHTIRNAACILALQKLFRYYYYSSGRQFQHFELSPTIGASYDILTLNMLSTESLTFFSTGSSYSRVEKTKIVANYEPTYRYLNVCTNGDAANCSTCEKCLRTMLTFDVMGKLQLYEKVFDFKKYQDRKTGYIAQVLATLKSEQYSREIHQEMKRYNYKIPAASVMLTPYYLFKFSVKKVLTKLRIIG</sequence>
<gene>
    <name evidence="1" type="ORF">GCM10011409_07100</name>
</gene>
<accession>A0A9W5TV99</accession>
<evidence type="ECO:0000313" key="2">
    <source>
        <dbReference type="Proteomes" id="UP000621492"/>
    </source>
</evidence>
<reference evidence="1" key="2">
    <citation type="submission" date="2020-09" db="EMBL/GenBank/DDBJ databases">
        <authorList>
            <person name="Sun Q."/>
            <person name="Zhou Y."/>
        </authorList>
    </citation>
    <scope>NUCLEOTIDE SEQUENCE</scope>
    <source>
        <strain evidence="1">CGMCC 1.15454</strain>
    </source>
</reference>
<organism evidence="1 2">
    <name type="scientific">Lentibacillus populi</name>
    <dbReference type="NCBI Taxonomy" id="1827502"/>
    <lineage>
        <taxon>Bacteria</taxon>
        <taxon>Bacillati</taxon>
        <taxon>Bacillota</taxon>
        <taxon>Bacilli</taxon>
        <taxon>Bacillales</taxon>
        <taxon>Bacillaceae</taxon>
        <taxon>Lentibacillus</taxon>
    </lineage>
</organism>